<evidence type="ECO:0000256" key="1">
    <source>
        <dbReference type="SAM" id="Phobius"/>
    </source>
</evidence>
<keyword evidence="1" id="KW-1133">Transmembrane helix</keyword>
<sequence length="71" mass="8335">MWITSSSTWCYPYFIIELFIFSVVLFKARIFKVFHIDLAITVDNKPIANPFIYGKFYFLPESSDQLVVLCS</sequence>
<evidence type="ECO:0000313" key="2">
    <source>
        <dbReference type="EMBL" id="KOF71323.1"/>
    </source>
</evidence>
<keyword evidence="1" id="KW-0812">Transmembrane</keyword>
<reference evidence="2" key="1">
    <citation type="submission" date="2015-07" db="EMBL/GenBank/DDBJ databases">
        <title>MeaNS - Measles Nucleotide Surveillance Program.</title>
        <authorList>
            <person name="Tran T."/>
            <person name="Druce J."/>
        </authorList>
    </citation>
    <scope>NUCLEOTIDE SEQUENCE</scope>
    <source>
        <strain evidence="2">UCB-OBI-ISO-001</strain>
        <tissue evidence="2">Gonad</tissue>
    </source>
</reference>
<name>A0A0L8G365_OCTBM</name>
<proteinExistence type="predicted"/>
<feature type="transmembrane region" description="Helical" evidence="1">
    <location>
        <begin position="6"/>
        <end position="26"/>
    </location>
</feature>
<keyword evidence="1" id="KW-0472">Membrane</keyword>
<dbReference type="EMBL" id="KQ424229">
    <property type="protein sequence ID" value="KOF71323.1"/>
    <property type="molecule type" value="Genomic_DNA"/>
</dbReference>
<accession>A0A0L8G365</accession>
<organism evidence="2">
    <name type="scientific">Octopus bimaculoides</name>
    <name type="common">California two-spotted octopus</name>
    <dbReference type="NCBI Taxonomy" id="37653"/>
    <lineage>
        <taxon>Eukaryota</taxon>
        <taxon>Metazoa</taxon>
        <taxon>Spiralia</taxon>
        <taxon>Lophotrochozoa</taxon>
        <taxon>Mollusca</taxon>
        <taxon>Cephalopoda</taxon>
        <taxon>Coleoidea</taxon>
        <taxon>Octopodiformes</taxon>
        <taxon>Octopoda</taxon>
        <taxon>Incirrata</taxon>
        <taxon>Octopodidae</taxon>
        <taxon>Octopus</taxon>
    </lineage>
</organism>
<protein>
    <submittedName>
        <fullName evidence="2">Uncharacterized protein</fullName>
    </submittedName>
</protein>
<gene>
    <name evidence="2" type="ORF">OCBIM_22001215mg</name>
</gene>
<dbReference type="AlphaFoldDB" id="A0A0L8G365"/>